<dbReference type="Proteomes" id="UP000268048">
    <property type="component" value="Chromosome"/>
</dbReference>
<dbReference type="AlphaFoldDB" id="A0A3G7THS0"/>
<name>A0A3G7THS0_9PSED</name>
<evidence type="ECO:0000313" key="1">
    <source>
        <dbReference type="EMBL" id="AZE45786.1"/>
    </source>
</evidence>
<dbReference type="EMBL" id="CP027753">
    <property type="protein sequence ID" value="AZE45786.1"/>
    <property type="molecule type" value="Genomic_DNA"/>
</dbReference>
<reference evidence="1 2" key="1">
    <citation type="submission" date="2018-03" db="EMBL/GenBank/DDBJ databases">
        <title>Diversity of phytobeneficial traits revealed by whole-genome analysis of worldwide-isolated phenazine-producing Pseudomonas spp.</title>
        <authorList>
            <person name="Biessy A."/>
            <person name="Novinscak A."/>
            <person name="Blom J."/>
            <person name="Leger G."/>
            <person name="Thomashow L.S."/>
            <person name="Cazorla F.M."/>
            <person name="Josic D."/>
            <person name="Filion M."/>
        </authorList>
    </citation>
    <scope>NUCLEOTIDE SEQUENCE [LARGE SCALE GENOMIC DNA]</scope>
    <source>
        <strain evidence="1 2">B25</strain>
    </source>
</reference>
<evidence type="ECO:0000313" key="2">
    <source>
        <dbReference type="Proteomes" id="UP000268048"/>
    </source>
</evidence>
<organism evidence="1 2">
    <name type="scientific">Pseudomonas chlororaphis</name>
    <dbReference type="NCBI Taxonomy" id="587753"/>
    <lineage>
        <taxon>Bacteria</taxon>
        <taxon>Pseudomonadati</taxon>
        <taxon>Pseudomonadota</taxon>
        <taxon>Gammaproteobacteria</taxon>
        <taxon>Pseudomonadales</taxon>
        <taxon>Pseudomonadaceae</taxon>
        <taxon>Pseudomonas</taxon>
    </lineage>
</organism>
<accession>A0A3G7THS0</accession>
<sequence>MTYISRSRRHIHSPGAMRLAEYRPQQEAHPDLWMSHHCGFPLSFLLSRRLSPAAKGSAAQTTNLNRRAFAAHAVGRHQLTSYRPEYRQRLRPRNAVP</sequence>
<gene>
    <name evidence="1" type="ORF">C4K04_0075</name>
</gene>
<protein>
    <submittedName>
        <fullName evidence="1">Uncharacterized protein</fullName>
    </submittedName>
</protein>
<proteinExistence type="predicted"/>